<evidence type="ECO:0000313" key="2">
    <source>
        <dbReference type="Proteomes" id="UP000033497"/>
    </source>
</evidence>
<comment type="caution">
    <text evidence="1">The sequence shown here is derived from an EMBL/GenBank/DDBJ whole genome shotgun (WGS) entry which is preliminary data.</text>
</comment>
<dbReference type="Proteomes" id="UP000033497">
    <property type="component" value="Unassembled WGS sequence"/>
</dbReference>
<proteinExistence type="predicted"/>
<dbReference type="EMBL" id="JSVU01000002">
    <property type="protein sequence ID" value="KJJ39471.1"/>
    <property type="molecule type" value="Genomic_DNA"/>
</dbReference>
<keyword evidence="2" id="KW-1185">Reference proteome</keyword>
<protein>
    <submittedName>
        <fullName evidence="1">Uncharacterized protein</fullName>
    </submittedName>
</protein>
<reference evidence="1 2" key="1">
    <citation type="submission" date="2014-10" db="EMBL/GenBank/DDBJ databases">
        <title>Genome sequencing of Vitellibacter vladivostokensis KMM 3516.</title>
        <authorList>
            <person name="Thevarajoo S."/>
            <person name="Selvaratnam C."/>
            <person name="Goh K.M."/>
            <person name="Chong C.S."/>
        </authorList>
    </citation>
    <scope>NUCLEOTIDE SEQUENCE [LARGE SCALE GENOMIC DNA]</scope>
    <source>
        <strain evidence="1 2">KMM 3516</strain>
    </source>
</reference>
<evidence type="ECO:0000313" key="1">
    <source>
        <dbReference type="EMBL" id="KJJ39471.1"/>
    </source>
</evidence>
<organism evidence="1 2">
    <name type="scientific">Aequorivita vladivostokensis</name>
    <dbReference type="NCBI Taxonomy" id="171194"/>
    <lineage>
        <taxon>Bacteria</taxon>
        <taxon>Pseudomonadati</taxon>
        <taxon>Bacteroidota</taxon>
        <taxon>Flavobacteriia</taxon>
        <taxon>Flavobacteriales</taxon>
        <taxon>Flavobacteriaceae</taxon>
        <taxon>Aequorivita</taxon>
    </lineage>
</organism>
<name>A0ABR5DL15_9FLAO</name>
<accession>A0ABR5DL15</accession>
<dbReference type="RefSeq" id="WP_045079645.1">
    <property type="nucleotide sequence ID" value="NZ_JSVU01000002.1"/>
</dbReference>
<gene>
    <name evidence="1" type="ORF">MB09_04360</name>
</gene>
<sequence>MKITDSVPYISKSFYNKQQTTFFEDDDYIVSQTCSGEWGGSIWFKNKNTGIVYSCEATCPIAINKIDGKYIVTNSLAHLGGFSELVEIEDPKSMELFVLPKPIKKRGKTIYRYFGDTESKSRKGVTEIWKAYNALALTSFQYKDKLYHILTDKDHKTYVSKIENGEMINLQLISDIRIWDYNPKTYKMPNGNLLIYFKTNDCDGFIEIEDNKIIIFKKE</sequence>